<evidence type="ECO:0000313" key="7">
    <source>
        <dbReference type="EMBL" id="WDE97480.1"/>
    </source>
</evidence>
<gene>
    <name evidence="7" type="ORF">PQO03_16760</name>
</gene>
<protein>
    <submittedName>
        <fullName evidence="7">Serine/threonine-protein kinase</fullName>
    </submittedName>
</protein>
<keyword evidence="2" id="KW-0547">Nucleotide-binding</keyword>
<accession>A0ABY7VWB2</accession>
<organism evidence="7 8">
    <name type="scientific">Lentisphaera profundi</name>
    <dbReference type="NCBI Taxonomy" id="1658616"/>
    <lineage>
        <taxon>Bacteria</taxon>
        <taxon>Pseudomonadati</taxon>
        <taxon>Lentisphaerota</taxon>
        <taxon>Lentisphaeria</taxon>
        <taxon>Lentisphaerales</taxon>
        <taxon>Lentisphaeraceae</taxon>
        <taxon>Lentisphaera</taxon>
    </lineage>
</organism>
<feature type="transmembrane region" description="Helical" evidence="5">
    <location>
        <begin position="306"/>
        <end position="327"/>
    </location>
</feature>
<evidence type="ECO:0000256" key="5">
    <source>
        <dbReference type="SAM" id="Phobius"/>
    </source>
</evidence>
<dbReference type="InterPro" id="IPR011009">
    <property type="entry name" value="Kinase-like_dom_sf"/>
</dbReference>
<keyword evidence="5" id="KW-0812">Transmembrane</keyword>
<dbReference type="Gene3D" id="1.10.510.10">
    <property type="entry name" value="Transferase(Phosphotransferase) domain 1"/>
    <property type="match status" value="1"/>
</dbReference>
<keyword evidence="5" id="KW-1133">Transmembrane helix</keyword>
<keyword evidence="1" id="KW-0808">Transferase</keyword>
<sequence length="614" mass="70270">MNPEEFYKQLESTSSDLFDVALGHESSEDRYTEMEDIGCGSSKTIRKALDLSSGRSIALALPNENLTKEQVRSFLEEARLNASLQHPNIIQVYNLGYRQDGTPFFTMKLCTHKKLSHLLADSANNLFTLIEIFLKICEAMDYAHSKGAIHRDLKDDNILLGDFGEVFVSDWGSAQILSNSLLEQELGQFTSPISKGTSGFMSPEQHAGDEISISQDIYSLGALLYKILTQKNPTQDAPAPREINHQTPLGLEAICLKAMAHNHQHRYHNCAELINDVRAYLSGFAPKAEAASINKQITLFLIRHKALSFTSLLCLILISVLSIFYVYSLKNKEKQTASERDRAENALELYDIEKSSRMKIASMGADYFIRQANQLISSHTSTLALELLDSIPHNKLNKKQLKSIYTSYGRIYFYRQEFNKAITYLQKGEVYKDNKLLEIAQHFVDIKNSDQNKLDTVETIKIINSLFTIDLHQVHCFFREQVLQIKDYEGQIPIIQKMIMLNNSIDSVDIKFEIIDEKHHLDLSHNKLMRRWEPTREMKLTSLDLSYSPVRTHFYVLYNMPLETLNIAHCKISKFDFLNELKYLKTLTIDSKTAQKQSLIDLQKELGFTLKVID</sequence>
<evidence type="ECO:0000256" key="3">
    <source>
        <dbReference type="ARBA" id="ARBA00022777"/>
    </source>
</evidence>
<evidence type="ECO:0000256" key="4">
    <source>
        <dbReference type="ARBA" id="ARBA00022840"/>
    </source>
</evidence>
<dbReference type="Gene3D" id="3.30.200.20">
    <property type="entry name" value="Phosphorylase Kinase, domain 1"/>
    <property type="match status" value="1"/>
</dbReference>
<reference evidence="7 8" key="1">
    <citation type="submission" date="2023-02" db="EMBL/GenBank/DDBJ databases">
        <title>Genome sequence of Lentisphaera profundi SAORIC-696.</title>
        <authorList>
            <person name="Kim e."/>
            <person name="Cho J.-C."/>
            <person name="Choi A."/>
            <person name="Kang I."/>
        </authorList>
    </citation>
    <scope>NUCLEOTIDE SEQUENCE [LARGE SCALE GENOMIC DNA]</scope>
    <source>
        <strain evidence="7 8">SAORIC-696</strain>
    </source>
</reference>
<dbReference type="InterPro" id="IPR000719">
    <property type="entry name" value="Prot_kinase_dom"/>
</dbReference>
<evidence type="ECO:0000256" key="2">
    <source>
        <dbReference type="ARBA" id="ARBA00022741"/>
    </source>
</evidence>
<dbReference type="PROSITE" id="PS50011">
    <property type="entry name" value="PROTEIN_KINASE_DOM"/>
    <property type="match status" value="1"/>
</dbReference>
<keyword evidence="8" id="KW-1185">Reference proteome</keyword>
<dbReference type="SUPFAM" id="SSF56112">
    <property type="entry name" value="Protein kinase-like (PK-like)"/>
    <property type="match status" value="1"/>
</dbReference>
<evidence type="ECO:0000313" key="8">
    <source>
        <dbReference type="Proteomes" id="UP001214250"/>
    </source>
</evidence>
<evidence type="ECO:0000259" key="6">
    <source>
        <dbReference type="PROSITE" id="PS50011"/>
    </source>
</evidence>
<dbReference type="PANTHER" id="PTHR43289:SF6">
    <property type="entry name" value="SERINE_THREONINE-PROTEIN KINASE NEKL-3"/>
    <property type="match status" value="1"/>
</dbReference>
<dbReference type="SMART" id="SM00220">
    <property type="entry name" value="S_TKc"/>
    <property type="match status" value="1"/>
</dbReference>
<keyword evidence="3 7" id="KW-0418">Kinase</keyword>
<dbReference type="InterPro" id="IPR032675">
    <property type="entry name" value="LRR_dom_sf"/>
</dbReference>
<dbReference type="PANTHER" id="PTHR43289">
    <property type="entry name" value="MITOGEN-ACTIVATED PROTEIN KINASE KINASE KINASE 20-RELATED"/>
    <property type="match status" value="1"/>
</dbReference>
<dbReference type="SUPFAM" id="SSF52058">
    <property type="entry name" value="L domain-like"/>
    <property type="match status" value="1"/>
</dbReference>
<keyword evidence="5" id="KW-0472">Membrane</keyword>
<dbReference type="GO" id="GO:0016301">
    <property type="term" value="F:kinase activity"/>
    <property type="evidence" value="ECO:0007669"/>
    <property type="project" value="UniProtKB-KW"/>
</dbReference>
<name>A0ABY7VWB2_9BACT</name>
<dbReference type="Pfam" id="PF00069">
    <property type="entry name" value="Pkinase"/>
    <property type="match status" value="1"/>
</dbReference>
<dbReference type="EMBL" id="CP117812">
    <property type="protein sequence ID" value="WDE97480.1"/>
    <property type="molecule type" value="Genomic_DNA"/>
</dbReference>
<feature type="domain" description="Protein kinase" evidence="6">
    <location>
        <begin position="31"/>
        <end position="413"/>
    </location>
</feature>
<proteinExistence type="predicted"/>
<dbReference type="Gene3D" id="3.80.10.10">
    <property type="entry name" value="Ribonuclease Inhibitor"/>
    <property type="match status" value="1"/>
</dbReference>
<dbReference type="CDD" id="cd14014">
    <property type="entry name" value="STKc_PknB_like"/>
    <property type="match status" value="1"/>
</dbReference>
<dbReference type="Proteomes" id="UP001214250">
    <property type="component" value="Chromosome 2"/>
</dbReference>
<dbReference type="RefSeq" id="WP_274151895.1">
    <property type="nucleotide sequence ID" value="NZ_CP117812.1"/>
</dbReference>
<keyword evidence="4" id="KW-0067">ATP-binding</keyword>
<evidence type="ECO:0000256" key="1">
    <source>
        <dbReference type="ARBA" id="ARBA00022679"/>
    </source>
</evidence>